<dbReference type="Pfam" id="PF23598">
    <property type="entry name" value="LRR_14"/>
    <property type="match status" value="1"/>
</dbReference>
<evidence type="ECO:0000259" key="5">
    <source>
        <dbReference type="Pfam" id="PF23598"/>
    </source>
</evidence>
<protein>
    <submittedName>
        <fullName evidence="6">RAM signaling network component</fullName>
    </submittedName>
</protein>
<keyword evidence="1" id="KW-0433">Leucine-rich repeat</keyword>
<dbReference type="SMART" id="SM00364">
    <property type="entry name" value="LRR_BAC"/>
    <property type="match status" value="4"/>
</dbReference>
<feature type="region of interest" description="Disordered" evidence="3">
    <location>
        <begin position="242"/>
        <end position="261"/>
    </location>
</feature>
<dbReference type="EMBL" id="SBHS01000005">
    <property type="protein sequence ID" value="TWU76231.1"/>
    <property type="molecule type" value="Genomic_DNA"/>
</dbReference>
<dbReference type="Pfam" id="PF10428">
    <property type="entry name" value="SOG2"/>
    <property type="match status" value="1"/>
</dbReference>
<feature type="region of interest" description="Disordered" evidence="3">
    <location>
        <begin position="567"/>
        <end position="609"/>
    </location>
</feature>
<feature type="compositionally biased region" description="Low complexity" evidence="3">
    <location>
        <begin position="863"/>
        <end position="874"/>
    </location>
</feature>
<dbReference type="GO" id="GO:0005737">
    <property type="term" value="C:cytoplasm"/>
    <property type="evidence" value="ECO:0007669"/>
    <property type="project" value="TreeGrafter"/>
</dbReference>
<sequence>MSKHRLAPLLVAGGQDVTFTAGSLAGTCSPASKVLDIARKAMRDDLLNENPTGLVGGATVDVHAGVTIDLSHGDIVELPEELIDILKERLERLALSHNQLSSLPARFSECTSLRYLNIRENQIKEFPMSLCHLKRLEILDIGQNQLRTLPPGIANLSSLKVLCISKNRIRELPLCLGDMTSLQVLRLKGNPIVFPSKSLINSYATVPHREGSPGAAEAAEISTTARIKLILQKEAIDSRAAPETVDDITSAGGDTPRSIPRRVVSGRFPIKIAKQELDMRPQTSGSCSPRTALKPHYAHSQNQRGIRLAGTVPFTTGNVDERPWSRSGTPMSLGKTNHQHSPWKGLSTCSTMVDDTEKGSSLHVDRCLQRPVYVRRLSVTPAWRRESKFLGQTVRFAQRLLFSLLQIHPITRQLTTLAGNCSFEHAGLQIILHDHNCHIQDLGLDALQYGTTGTEKSGTLPQVRIICRACRTLANAYCILLDDDDGDNDADALVDKGGARSIREILMAIYNCIVELLVIALLVTMERREYWSANFAPEDSAAHAHAKDDSVSASSATPLASQSQDAAYIHHKSSHMKTSPSQDTTRAMEPPCPASGELPGRFRTYHTGPSNVSSVDELIDKISSSRLHDSVNSKLRNVYSFGAHVTLGLRTVVKSRASASHMQHECVHAQASRRRKSRGKVTGQYVNPAVVFAILLVESIAAWITLVSEVMGCIKKILLPPHTHTRLMLTQGSMKEAGLIDINASNNGLKFPVNVLGLQGNDVDAFNGNLADNSASLSNGQTNNNVGDGRQNGSGSNQDNGNSGKTTDNASENKGSGALIGINASGNTLDFPINVLGVQGNGVKALNGNLAGNTASASNGQTNNGNKGNDWNDGNGHKLAEPDNIPIYVNTNSTNTNAGNSGINSHTNTTRIANDTNTHTENTHNSDSGISDTKPSSTANPKTEATPKVNTDTDTDTDTETETEEVEDDTNKDTDSEDAYTETKPKMTTASPEVNADSTVNIFPSNQVNNAMPNNVIAYTQVPVPAANIASSPAPPQAPGPAAPVACSAAQAPADVSSMVNAMNGLTAALNILAASIGQTCAKH</sequence>
<organism evidence="6 7">
    <name type="scientific">Metarhizium rileyi (strain RCEF 4871)</name>
    <name type="common">Nomuraea rileyi</name>
    <dbReference type="NCBI Taxonomy" id="1649241"/>
    <lineage>
        <taxon>Eukaryota</taxon>
        <taxon>Fungi</taxon>
        <taxon>Dikarya</taxon>
        <taxon>Ascomycota</taxon>
        <taxon>Pezizomycotina</taxon>
        <taxon>Sordariomycetes</taxon>
        <taxon>Hypocreomycetidae</taxon>
        <taxon>Hypocreales</taxon>
        <taxon>Clavicipitaceae</taxon>
        <taxon>Metarhizium</taxon>
    </lineage>
</organism>
<dbReference type="InterPro" id="IPR050216">
    <property type="entry name" value="LRR_domain-containing"/>
</dbReference>
<keyword evidence="4" id="KW-0812">Transmembrane</keyword>
<reference evidence="7" key="1">
    <citation type="submission" date="2018-12" db="EMBL/GenBank/DDBJ databases">
        <title>The complete genome of Metarhizium rileyi, a key fungal pathogen of Lepidoptera.</title>
        <authorList>
            <person name="Binneck E."/>
            <person name="Lastra C.C.L."/>
            <person name="Sosa-Gomez D.R."/>
        </authorList>
    </citation>
    <scope>NUCLEOTIDE SEQUENCE [LARGE SCALE GENOMIC DNA]</scope>
    <source>
        <strain evidence="7">Cep018-CH2</strain>
    </source>
</reference>
<dbReference type="InterPro" id="IPR032675">
    <property type="entry name" value="LRR_dom_sf"/>
</dbReference>
<keyword evidence="4" id="KW-0472">Membrane</keyword>
<feature type="compositionally biased region" description="Acidic residues" evidence="3">
    <location>
        <begin position="953"/>
        <end position="968"/>
    </location>
</feature>
<feature type="transmembrane region" description="Helical" evidence="4">
    <location>
        <begin position="505"/>
        <end position="523"/>
    </location>
</feature>
<feature type="compositionally biased region" description="Polar residues" evidence="3">
    <location>
        <begin position="576"/>
        <end position="585"/>
    </location>
</feature>
<evidence type="ECO:0000256" key="4">
    <source>
        <dbReference type="SAM" id="Phobius"/>
    </source>
</evidence>
<feature type="region of interest" description="Disordered" evidence="3">
    <location>
        <begin position="317"/>
        <end position="340"/>
    </location>
</feature>
<accession>A0A5C6GIU6</accession>
<feature type="compositionally biased region" description="Low complexity" evidence="3">
    <location>
        <begin position="890"/>
        <end position="905"/>
    </location>
</feature>
<feature type="compositionally biased region" description="Low complexity" evidence="3">
    <location>
        <begin position="914"/>
        <end position="928"/>
    </location>
</feature>
<dbReference type="Proteomes" id="UP000317257">
    <property type="component" value="Unassembled WGS sequence"/>
</dbReference>
<evidence type="ECO:0000313" key="6">
    <source>
        <dbReference type="EMBL" id="TWU76231.1"/>
    </source>
</evidence>
<dbReference type="InterPro" id="IPR019487">
    <property type="entry name" value="RAM_signalling_pathway_SOG2"/>
</dbReference>
<feature type="compositionally biased region" description="Low complexity" evidence="3">
    <location>
        <begin position="791"/>
        <end position="804"/>
    </location>
</feature>
<feature type="transmembrane region" description="Helical" evidence="4">
    <location>
        <begin position="685"/>
        <end position="706"/>
    </location>
</feature>
<dbReference type="InterPro" id="IPR003591">
    <property type="entry name" value="Leu-rich_rpt_typical-subtyp"/>
</dbReference>
<evidence type="ECO:0000256" key="3">
    <source>
        <dbReference type="SAM" id="MobiDB-lite"/>
    </source>
</evidence>
<feature type="domain" description="Disease resistance R13L4/SHOC-2-like LRR" evidence="5">
    <location>
        <begin position="111"/>
        <end position="187"/>
    </location>
</feature>
<comment type="caution">
    <text evidence="6">The sequence shown here is derived from an EMBL/GenBank/DDBJ whole genome shotgun (WGS) entry which is preliminary data.</text>
</comment>
<feature type="compositionally biased region" description="Polar residues" evidence="3">
    <location>
        <begin position="326"/>
        <end position="340"/>
    </location>
</feature>
<feature type="region of interest" description="Disordered" evidence="3">
    <location>
        <begin position="774"/>
        <end position="812"/>
    </location>
</feature>
<gene>
    <name evidence="6" type="primary">SOG2_2</name>
    <name evidence="6" type="ORF">ED733_004502</name>
</gene>
<evidence type="ECO:0000256" key="1">
    <source>
        <dbReference type="ARBA" id="ARBA00022614"/>
    </source>
</evidence>
<feature type="region of interest" description="Disordered" evidence="3">
    <location>
        <begin position="854"/>
        <end position="992"/>
    </location>
</feature>
<dbReference type="PANTHER" id="PTHR48051:SF1">
    <property type="entry name" value="RAS SUPPRESSOR PROTEIN 1"/>
    <property type="match status" value="1"/>
</dbReference>
<dbReference type="Gene3D" id="3.80.10.10">
    <property type="entry name" value="Ribonuclease Inhibitor"/>
    <property type="match status" value="1"/>
</dbReference>
<feature type="compositionally biased region" description="Polar residues" evidence="3">
    <location>
        <begin position="774"/>
        <end position="786"/>
    </location>
</feature>
<name>A0A5C6GIU6_METRR</name>
<keyword evidence="2" id="KW-0677">Repeat</keyword>
<dbReference type="SUPFAM" id="SSF52075">
    <property type="entry name" value="Outer arm dynein light chain 1"/>
    <property type="match status" value="1"/>
</dbReference>
<evidence type="ECO:0000313" key="7">
    <source>
        <dbReference type="Proteomes" id="UP000317257"/>
    </source>
</evidence>
<dbReference type="PANTHER" id="PTHR48051">
    <property type="match status" value="1"/>
</dbReference>
<dbReference type="PROSITE" id="PS51450">
    <property type="entry name" value="LRR"/>
    <property type="match status" value="2"/>
</dbReference>
<dbReference type="SMART" id="SM00369">
    <property type="entry name" value="LRR_TYP"/>
    <property type="match status" value="3"/>
</dbReference>
<dbReference type="InterPro" id="IPR001611">
    <property type="entry name" value="Leu-rich_rpt"/>
</dbReference>
<dbReference type="AlphaFoldDB" id="A0A5C6GIU6"/>
<feature type="compositionally biased region" description="Polar residues" evidence="3">
    <location>
        <begin position="929"/>
        <end position="943"/>
    </location>
</feature>
<dbReference type="InterPro" id="IPR055414">
    <property type="entry name" value="LRR_R13L4/SHOC2-like"/>
</dbReference>
<proteinExistence type="predicted"/>
<keyword evidence="4" id="KW-1133">Transmembrane helix</keyword>
<evidence type="ECO:0000256" key="2">
    <source>
        <dbReference type="ARBA" id="ARBA00022737"/>
    </source>
</evidence>